<protein>
    <submittedName>
        <fullName evidence="2">Uncharacterized protein</fullName>
    </submittedName>
</protein>
<proteinExistence type="predicted"/>
<feature type="transmembrane region" description="Helical" evidence="1">
    <location>
        <begin position="73"/>
        <end position="97"/>
    </location>
</feature>
<keyword evidence="1" id="KW-0812">Transmembrane</keyword>
<dbReference type="Proteomes" id="UP001317322">
    <property type="component" value="Chromosome"/>
</dbReference>
<reference evidence="2 3" key="1">
    <citation type="submission" date="2022-07" db="EMBL/GenBank/DDBJ databases">
        <title>Novel species in genus cellulomonas.</title>
        <authorList>
            <person name="Ye L."/>
        </authorList>
    </citation>
    <scope>NUCLEOTIDE SEQUENCE [LARGE SCALE GENOMIC DNA]</scope>
    <source>
        <strain evidence="3">zg-Y908</strain>
    </source>
</reference>
<feature type="transmembrane region" description="Helical" evidence="1">
    <location>
        <begin position="41"/>
        <end position="61"/>
    </location>
</feature>
<sequence length="132" mass="13442">MTATPRLVRDRALPARFAVVGGAVNACSVGGFALLAAGQGIAAWTLMTAGVLAMVGVRLSWRSRVDGSPLGTSLGAAVMMATLIALVVAGALVVRVVTLDAPWLATLVAVLVGAATGALLRWWQLRPVLSPV</sequence>
<dbReference type="RefSeq" id="WP_227565074.1">
    <property type="nucleotide sequence ID" value="NZ_CP101989.1"/>
</dbReference>
<dbReference type="EMBL" id="CP101989">
    <property type="protein sequence ID" value="UUI66578.1"/>
    <property type="molecule type" value="Genomic_DNA"/>
</dbReference>
<gene>
    <name evidence="2" type="ORF">NP075_07700</name>
</gene>
<keyword evidence="3" id="KW-1185">Reference proteome</keyword>
<keyword evidence="1" id="KW-1133">Transmembrane helix</keyword>
<feature type="transmembrane region" description="Helical" evidence="1">
    <location>
        <begin position="103"/>
        <end position="123"/>
    </location>
</feature>
<evidence type="ECO:0000256" key="1">
    <source>
        <dbReference type="SAM" id="Phobius"/>
    </source>
</evidence>
<evidence type="ECO:0000313" key="3">
    <source>
        <dbReference type="Proteomes" id="UP001317322"/>
    </source>
</evidence>
<keyword evidence="1" id="KW-0472">Membrane</keyword>
<name>A0ABY5KDV0_9CELL</name>
<organism evidence="2 3">
    <name type="scientific">Cellulomonas wangsupingiae</name>
    <dbReference type="NCBI Taxonomy" id="2968085"/>
    <lineage>
        <taxon>Bacteria</taxon>
        <taxon>Bacillati</taxon>
        <taxon>Actinomycetota</taxon>
        <taxon>Actinomycetes</taxon>
        <taxon>Micrococcales</taxon>
        <taxon>Cellulomonadaceae</taxon>
        <taxon>Cellulomonas</taxon>
    </lineage>
</organism>
<evidence type="ECO:0000313" key="2">
    <source>
        <dbReference type="EMBL" id="UUI66578.1"/>
    </source>
</evidence>
<feature type="transmembrane region" description="Helical" evidence="1">
    <location>
        <begin position="12"/>
        <end position="35"/>
    </location>
</feature>
<accession>A0ABY5KDV0</accession>